<name>E9GBW7_DAPPU</name>
<evidence type="ECO:0000256" key="3">
    <source>
        <dbReference type="ARBA" id="ARBA00022833"/>
    </source>
</evidence>
<feature type="domain" description="FYVE-type" evidence="5">
    <location>
        <begin position="12"/>
        <end position="46"/>
    </location>
</feature>
<organism evidence="6 7">
    <name type="scientific">Daphnia pulex</name>
    <name type="common">Water flea</name>
    <dbReference type="NCBI Taxonomy" id="6669"/>
    <lineage>
        <taxon>Eukaryota</taxon>
        <taxon>Metazoa</taxon>
        <taxon>Ecdysozoa</taxon>
        <taxon>Arthropoda</taxon>
        <taxon>Crustacea</taxon>
        <taxon>Branchiopoda</taxon>
        <taxon>Diplostraca</taxon>
        <taxon>Cladocera</taxon>
        <taxon>Anomopoda</taxon>
        <taxon>Daphniidae</taxon>
        <taxon>Daphnia</taxon>
    </lineage>
</organism>
<dbReference type="KEGG" id="dpx:DAPPUDRAFT_100993"/>
<sequence>MGWSVADKWLRDDTVEMCTKYHVKFSLSEWRHHCRKCGHVFCSRCSRSTLNCAIEDPPSGVGVSGMIIDTRLKLYLPYYHMAYMVKWDGGSRERTMGETNFKMAVFKPSLVAFLSSFHEEFGVMGRLAFEAAVNCDVKSTCFSTRGTTNSGQNAGRSLANYLKRQKVVQFHRRCDLLLGSGWRKCWTNSRNPLPMCGSMARDMHEVGNQIKILLVTTPVTPACRGEFTILSNSFEGAVMSHD</sequence>
<dbReference type="PANTHER" id="PTHR23164:SF30">
    <property type="entry name" value="EARLY ENDOSOME ANTIGEN 1"/>
    <property type="match status" value="1"/>
</dbReference>
<protein>
    <recommendedName>
        <fullName evidence="5">FYVE-type domain-containing protein</fullName>
    </recommendedName>
</protein>
<keyword evidence="7" id="KW-1185">Reference proteome</keyword>
<evidence type="ECO:0000256" key="2">
    <source>
        <dbReference type="ARBA" id="ARBA00022771"/>
    </source>
</evidence>
<dbReference type="Pfam" id="PF01363">
    <property type="entry name" value="FYVE"/>
    <property type="match status" value="1"/>
</dbReference>
<dbReference type="InterPro" id="IPR017455">
    <property type="entry name" value="Znf_FYVE-rel"/>
</dbReference>
<keyword evidence="1" id="KW-0479">Metal-binding</keyword>
<evidence type="ECO:0000256" key="1">
    <source>
        <dbReference type="ARBA" id="ARBA00022723"/>
    </source>
</evidence>
<gene>
    <name evidence="6" type="ORF">DAPPUDRAFT_100993</name>
</gene>
<dbReference type="SMART" id="SM00064">
    <property type="entry name" value="FYVE"/>
    <property type="match status" value="1"/>
</dbReference>
<evidence type="ECO:0000313" key="6">
    <source>
        <dbReference type="EMBL" id="EFX83030.1"/>
    </source>
</evidence>
<dbReference type="EMBL" id="GL732538">
    <property type="protein sequence ID" value="EFX83030.1"/>
    <property type="molecule type" value="Genomic_DNA"/>
</dbReference>
<accession>E9GBW7</accession>
<dbReference type="PROSITE" id="PS50178">
    <property type="entry name" value="ZF_FYVE"/>
    <property type="match status" value="1"/>
</dbReference>
<dbReference type="InterPro" id="IPR013083">
    <property type="entry name" value="Znf_RING/FYVE/PHD"/>
</dbReference>
<proteinExistence type="predicted"/>
<dbReference type="PANTHER" id="PTHR23164">
    <property type="entry name" value="EARLY ENDOSOME ANTIGEN 1"/>
    <property type="match status" value="1"/>
</dbReference>
<dbReference type="eggNOG" id="KOG1786">
    <property type="taxonomic scope" value="Eukaryota"/>
</dbReference>
<dbReference type="InterPro" id="IPR011011">
    <property type="entry name" value="Znf_FYVE_PHD"/>
</dbReference>
<dbReference type="OrthoDB" id="10018316at2759"/>
<dbReference type="GO" id="GO:0008270">
    <property type="term" value="F:zinc ion binding"/>
    <property type="evidence" value="ECO:0007669"/>
    <property type="project" value="UniProtKB-KW"/>
</dbReference>
<evidence type="ECO:0000259" key="5">
    <source>
        <dbReference type="PROSITE" id="PS50178"/>
    </source>
</evidence>
<dbReference type="InParanoid" id="E9GBW7"/>
<dbReference type="InterPro" id="IPR000306">
    <property type="entry name" value="Znf_FYVE"/>
</dbReference>
<reference evidence="6 7" key="1">
    <citation type="journal article" date="2011" name="Science">
        <title>The ecoresponsive genome of Daphnia pulex.</title>
        <authorList>
            <person name="Colbourne J.K."/>
            <person name="Pfrender M.E."/>
            <person name="Gilbert D."/>
            <person name="Thomas W.K."/>
            <person name="Tucker A."/>
            <person name="Oakley T.H."/>
            <person name="Tokishita S."/>
            <person name="Aerts A."/>
            <person name="Arnold G.J."/>
            <person name="Basu M.K."/>
            <person name="Bauer D.J."/>
            <person name="Caceres C.E."/>
            <person name="Carmel L."/>
            <person name="Casola C."/>
            <person name="Choi J.H."/>
            <person name="Detter J.C."/>
            <person name="Dong Q."/>
            <person name="Dusheyko S."/>
            <person name="Eads B.D."/>
            <person name="Frohlich T."/>
            <person name="Geiler-Samerotte K.A."/>
            <person name="Gerlach D."/>
            <person name="Hatcher P."/>
            <person name="Jogdeo S."/>
            <person name="Krijgsveld J."/>
            <person name="Kriventseva E.V."/>
            <person name="Kultz D."/>
            <person name="Laforsch C."/>
            <person name="Lindquist E."/>
            <person name="Lopez J."/>
            <person name="Manak J.R."/>
            <person name="Muller J."/>
            <person name="Pangilinan J."/>
            <person name="Patwardhan R.P."/>
            <person name="Pitluck S."/>
            <person name="Pritham E.J."/>
            <person name="Rechtsteiner A."/>
            <person name="Rho M."/>
            <person name="Rogozin I.B."/>
            <person name="Sakarya O."/>
            <person name="Salamov A."/>
            <person name="Schaack S."/>
            <person name="Shapiro H."/>
            <person name="Shiga Y."/>
            <person name="Skalitzky C."/>
            <person name="Smith Z."/>
            <person name="Souvorov A."/>
            <person name="Sung W."/>
            <person name="Tang Z."/>
            <person name="Tsuchiya D."/>
            <person name="Tu H."/>
            <person name="Vos H."/>
            <person name="Wang M."/>
            <person name="Wolf Y.I."/>
            <person name="Yamagata H."/>
            <person name="Yamada T."/>
            <person name="Ye Y."/>
            <person name="Shaw J.R."/>
            <person name="Andrews J."/>
            <person name="Crease T.J."/>
            <person name="Tang H."/>
            <person name="Lucas S.M."/>
            <person name="Robertson H.M."/>
            <person name="Bork P."/>
            <person name="Koonin E.V."/>
            <person name="Zdobnov E.M."/>
            <person name="Grigoriev I.V."/>
            <person name="Lynch M."/>
            <person name="Boore J.L."/>
        </authorList>
    </citation>
    <scope>NUCLEOTIDE SEQUENCE [LARGE SCALE GENOMIC DNA]</scope>
</reference>
<evidence type="ECO:0000256" key="4">
    <source>
        <dbReference type="PROSITE-ProRule" id="PRU00091"/>
    </source>
</evidence>
<dbReference type="Gene3D" id="3.30.40.10">
    <property type="entry name" value="Zinc/RING finger domain, C3HC4 (zinc finger)"/>
    <property type="match status" value="1"/>
</dbReference>
<keyword evidence="2 4" id="KW-0863">Zinc-finger</keyword>
<dbReference type="AlphaFoldDB" id="E9GBW7"/>
<evidence type="ECO:0000313" key="7">
    <source>
        <dbReference type="Proteomes" id="UP000000305"/>
    </source>
</evidence>
<keyword evidence="3" id="KW-0862">Zinc</keyword>
<dbReference type="HOGENOM" id="CLU_1148204_0_0_1"/>
<dbReference type="Proteomes" id="UP000000305">
    <property type="component" value="Unassembled WGS sequence"/>
</dbReference>
<dbReference type="SUPFAM" id="SSF57903">
    <property type="entry name" value="FYVE/PHD zinc finger"/>
    <property type="match status" value="1"/>
</dbReference>